<evidence type="ECO:0008006" key="4">
    <source>
        <dbReference type="Google" id="ProtNLM"/>
    </source>
</evidence>
<keyword evidence="3" id="KW-1185">Reference proteome</keyword>
<reference evidence="2 3" key="1">
    <citation type="submission" date="2024-09" db="EMBL/GenBank/DDBJ databases">
        <authorList>
            <person name="Sun Q."/>
            <person name="Mori K."/>
        </authorList>
    </citation>
    <scope>NUCLEOTIDE SEQUENCE [LARGE SCALE GENOMIC DNA]</scope>
    <source>
        <strain evidence="2 3">CCM 3426</strain>
    </source>
</reference>
<feature type="chain" id="PRO_5046633382" description="Secreted protein" evidence="1">
    <location>
        <begin position="34"/>
        <end position="144"/>
    </location>
</feature>
<name>A0ABV5ISV1_9ACTN</name>
<organism evidence="2 3">
    <name type="scientific">Nonomuraea spiralis</name>
    <dbReference type="NCBI Taxonomy" id="46182"/>
    <lineage>
        <taxon>Bacteria</taxon>
        <taxon>Bacillati</taxon>
        <taxon>Actinomycetota</taxon>
        <taxon>Actinomycetes</taxon>
        <taxon>Streptosporangiales</taxon>
        <taxon>Streptosporangiaceae</taxon>
        <taxon>Nonomuraea</taxon>
    </lineage>
</organism>
<evidence type="ECO:0000313" key="3">
    <source>
        <dbReference type="Proteomes" id="UP001589647"/>
    </source>
</evidence>
<keyword evidence="1" id="KW-0732">Signal</keyword>
<dbReference type="Proteomes" id="UP001589647">
    <property type="component" value="Unassembled WGS sequence"/>
</dbReference>
<accession>A0ABV5ISV1</accession>
<dbReference type="EMBL" id="JBHMEI010000063">
    <property type="protein sequence ID" value="MFB9207638.1"/>
    <property type="molecule type" value="Genomic_DNA"/>
</dbReference>
<protein>
    <recommendedName>
        <fullName evidence="4">Secreted protein</fullName>
    </recommendedName>
</protein>
<gene>
    <name evidence="2" type="ORF">ACFFV7_41105</name>
</gene>
<evidence type="ECO:0000313" key="2">
    <source>
        <dbReference type="EMBL" id="MFB9207638.1"/>
    </source>
</evidence>
<feature type="signal peptide" evidence="1">
    <location>
        <begin position="1"/>
        <end position="33"/>
    </location>
</feature>
<proteinExistence type="predicted"/>
<sequence length="144" mass="15801">MHWQGFIVLRLRLPMFAAVMALTLAVSGGAAQAATSEQVIHHADGKAAGHVWFNSGTHNMEKGRNSFTVKDVFCGDGWKAGVQFEVPQLGISGWYASRGDCAGEASFSADEGDLPRSVIYWRGFKASTTETLYTYEPWMTDYVD</sequence>
<evidence type="ECO:0000256" key="1">
    <source>
        <dbReference type="SAM" id="SignalP"/>
    </source>
</evidence>
<comment type="caution">
    <text evidence="2">The sequence shown here is derived from an EMBL/GenBank/DDBJ whole genome shotgun (WGS) entry which is preliminary data.</text>
</comment>
<dbReference type="RefSeq" id="WP_189651303.1">
    <property type="nucleotide sequence ID" value="NZ_BMRC01000018.1"/>
</dbReference>